<dbReference type="AlphaFoldDB" id="A0A1Q2L0F9"/>
<protein>
    <submittedName>
        <fullName evidence="1">Uncharacterized protein</fullName>
    </submittedName>
</protein>
<proteinExistence type="predicted"/>
<dbReference type="KEGG" id="pmar:B0X71_12915"/>
<keyword evidence="2" id="KW-1185">Reference proteome</keyword>
<evidence type="ECO:0000313" key="1">
    <source>
        <dbReference type="EMBL" id="AQQ53903.1"/>
    </source>
</evidence>
<dbReference type="InterPro" id="IPR020908">
    <property type="entry name" value="UPF0738"/>
</dbReference>
<dbReference type="RefSeq" id="WP_077589801.1">
    <property type="nucleotide sequence ID" value="NZ_CP019640.1"/>
</dbReference>
<gene>
    <name evidence="1" type="ORF">B0X71_12915</name>
</gene>
<dbReference type="OrthoDB" id="2966478at2"/>
<sequence>MHKFADISSAKHDELESRFYINEEEPFQLLEATGEMTADPENGAIIYRLSTGKKAVYVRFERKWNHALAVALQQDRLPSIVWGNQTIPLLQFHEELLRLLDSADQTETAFPAEERELFREAVAFRRRGQ</sequence>
<dbReference type="Pfam" id="PF19785">
    <property type="entry name" value="UPF0738"/>
    <property type="match status" value="1"/>
</dbReference>
<evidence type="ECO:0000313" key="2">
    <source>
        <dbReference type="Proteomes" id="UP000188184"/>
    </source>
</evidence>
<reference evidence="1 2" key="1">
    <citation type="submission" date="2017-02" db="EMBL/GenBank/DDBJ databases">
        <title>The complete genomic sequence of a novel cold adapted crude oil-degrading bacterium Planococcus qaidamina Y42.</title>
        <authorList>
            <person name="Yang R."/>
        </authorList>
    </citation>
    <scope>NUCLEOTIDE SEQUENCE [LARGE SCALE GENOMIC DNA]</scope>
    <source>
        <strain evidence="1 2">Y42</strain>
    </source>
</reference>
<dbReference type="EMBL" id="CP019640">
    <property type="protein sequence ID" value="AQQ53903.1"/>
    <property type="molecule type" value="Genomic_DNA"/>
</dbReference>
<name>A0A1Q2L0F9_9BACL</name>
<dbReference type="Proteomes" id="UP000188184">
    <property type="component" value="Chromosome"/>
</dbReference>
<organism evidence="1 2">
    <name type="scientific">Planococcus lenghuensis</name>
    <dbReference type="NCBI Taxonomy" id="2213202"/>
    <lineage>
        <taxon>Bacteria</taxon>
        <taxon>Bacillati</taxon>
        <taxon>Bacillota</taxon>
        <taxon>Bacilli</taxon>
        <taxon>Bacillales</taxon>
        <taxon>Caryophanaceae</taxon>
        <taxon>Planococcus</taxon>
    </lineage>
</organism>
<accession>A0A1Q2L0F9</accession>